<evidence type="ECO:0000256" key="1">
    <source>
        <dbReference type="SAM" id="MobiDB-lite"/>
    </source>
</evidence>
<evidence type="ECO:0000313" key="5">
    <source>
        <dbReference type="EMBL" id="MBP2404113.1"/>
    </source>
</evidence>
<dbReference type="SUPFAM" id="SSF54637">
    <property type="entry name" value="Thioesterase/thiol ester dehydrase-isomerase"/>
    <property type="match status" value="1"/>
</dbReference>
<gene>
    <name evidence="5" type="ORF">JO379_003582</name>
</gene>
<feature type="domain" description="ChsH2 C-terminal OB-fold" evidence="2">
    <location>
        <begin position="234"/>
        <end position="295"/>
    </location>
</feature>
<dbReference type="PANTHER" id="PTHR34075">
    <property type="entry name" value="BLR3430 PROTEIN"/>
    <property type="match status" value="1"/>
</dbReference>
<keyword evidence="6" id="KW-1185">Reference proteome</keyword>
<reference evidence="5 6" key="1">
    <citation type="submission" date="2021-03" db="EMBL/GenBank/DDBJ databases">
        <title>Sequencing the genomes of 1000 actinobacteria strains.</title>
        <authorList>
            <person name="Klenk H.-P."/>
        </authorList>
    </citation>
    <scope>NUCLEOTIDE SEQUENCE [LARGE SCALE GENOMIC DNA]</scope>
    <source>
        <strain evidence="5 6">DSM 41480</strain>
    </source>
</reference>
<dbReference type="PANTHER" id="PTHR34075:SF5">
    <property type="entry name" value="BLR3430 PROTEIN"/>
    <property type="match status" value="1"/>
</dbReference>
<dbReference type="InterPro" id="IPR022002">
    <property type="entry name" value="ChsH2_Znr"/>
</dbReference>
<feature type="region of interest" description="Disordered" evidence="1">
    <location>
        <begin position="162"/>
        <end position="184"/>
    </location>
</feature>
<accession>A0ABS4Y873</accession>
<dbReference type="InterPro" id="IPR029069">
    <property type="entry name" value="HotDog_dom_sf"/>
</dbReference>
<evidence type="ECO:0000259" key="2">
    <source>
        <dbReference type="Pfam" id="PF01796"/>
    </source>
</evidence>
<dbReference type="Proteomes" id="UP001519291">
    <property type="component" value="Unassembled WGS sequence"/>
</dbReference>
<dbReference type="RefSeq" id="WP_209515821.1">
    <property type="nucleotide sequence ID" value="NZ_JAGIOH010000001.1"/>
</dbReference>
<organism evidence="5 6">
    <name type="scientific">Streptomyces syringium</name>
    <dbReference type="NCBI Taxonomy" id="76729"/>
    <lineage>
        <taxon>Bacteria</taxon>
        <taxon>Bacillati</taxon>
        <taxon>Actinomycetota</taxon>
        <taxon>Actinomycetes</taxon>
        <taxon>Kitasatosporales</taxon>
        <taxon>Streptomycetaceae</taxon>
        <taxon>Streptomyces</taxon>
    </lineage>
</organism>
<dbReference type="SUPFAM" id="SSF50249">
    <property type="entry name" value="Nucleic acid-binding proteins"/>
    <property type="match status" value="1"/>
</dbReference>
<dbReference type="InterPro" id="IPR052513">
    <property type="entry name" value="Thioester_dehydratase-like"/>
</dbReference>
<dbReference type="Pfam" id="PF01796">
    <property type="entry name" value="OB_ChsH2_C"/>
    <property type="match status" value="1"/>
</dbReference>
<comment type="caution">
    <text evidence="5">The sequence shown here is derived from an EMBL/GenBank/DDBJ whole genome shotgun (WGS) entry which is preliminary data.</text>
</comment>
<dbReference type="InterPro" id="IPR039569">
    <property type="entry name" value="FAS1-like_DH_region"/>
</dbReference>
<dbReference type="Pfam" id="PF13452">
    <property type="entry name" value="FAS1_DH_region"/>
    <property type="match status" value="1"/>
</dbReference>
<dbReference type="Gene3D" id="3.10.129.10">
    <property type="entry name" value="Hotdog Thioesterase"/>
    <property type="match status" value="1"/>
</dbReference>
<evidence type="ECO:0000259" key="3">
    <source>
        <dbReference type="Pfam" id="PF12172"/>
    </source>
</evidence>
<dbReference type="InterPro" id="IPR012340">
    <property type="entry name" value="NA-bd_OB-fold"/>
</dbReference>
<dbReference type="EMBL" id="JAGIOH010000001">
    <property type="protein sequence ID" value="MBP2404113.1"/>
    <property type="molecule type" value="Genomic_DNA"/>
</dbReference>
<evidence type="ECO:0000259" key="4">
    <source>
        <dbReference type="Pfam" id="PF13452"/>
    </source>
</evidence>
<protein>
    <submittedName>
        <fullName evidence="5">OB-fold protein</fullName>
    </submittedName>
</protein>
<feature type="domain" description="FAS1-like dehydratase" evidence="4">
    <location>
        <begin position="19"/>
        <end position="145"/>
    </location>
</feature>
<dbReference type="GeneID" id="91570455"/>
<proteinExistence type="predicted"/>
<feature type="domain" description="ChsH2 rubredoxin-like zinc ribbon" evidence="3">
    <location>
        <begin position="196"/>
        <end position="231"/>
    </location>
</feature>
<evidence type="ECO:0000313" key="6">
    <source>
        <dbReference type="Proteomes" id="UP001519291"/>
    </source>
</evidence>
<dbReference type="Pfam" id="PF12172">
    <property type="entry name" value="zf-ChsH2"/>
    <property type="match status" value="1"/>
</dbReference>
<name>A0ABS4Y873_9ACTN</name>
<sequence length="317" mass="34319">MSDLYRRLRAFEGRPATVSGEGREPVNVSMIRHWCEALGDTGPAYTGKDPVAPATMLQAWTMGGLSGSRSRSPAVDELFALLDDAGYTAVVATDCEQEYLQALRPGQTITFDSVIEAVSPRKTTRLGAGHFVTTRMEIRADGEPAGTHRFRVLKYAPRKTAKTANADNADNADNAAKAQAAERPRPVINRDNAGFWEGVAAHRLLFQRCDACGTPRFPWLPGCGSCGSPEWTAVEASGAGTVYSYVVMHHPPFPAFDPPYAVALVELAEGIRMISNITGVAADRVRVGMPVTLEFLRVAPDQELPVFRPAPMEVETS</sequence>
<dbReference type="InterPro" id="IPR002878">
    <property type="entry name" value="ChsH2_C"/>
</dbReference>
<feature type="compositionally biased region" description="Low complexity" evidence="1">
    <location>
        <begin position="162"/>
        <end position="179"/>
    </location>
</feature>